<feature type="transmembrane region" description="Helical" evidence="2">
    <location>
        <begin position="344"/>
        <end position="369"/>
    </location>
</feature>
<dbReference type="Proteomes" id="UP000800235">
    <property type="component" value="Unassembled WGS sequence"/>
</dbReference>
<protein>
    <recommendedName>
        <fullName evidence="5">Integral membrane protein</fullName>
    </recommendedName>
</protein>
<dbReference type="AlphaFoldDB" id="A0A9P4NXC6"/>
<accession>A0A9P4NXC6</accession>
<dbReference type="InterPro" id="IPR021369">
    <property type="entry name" value="DUF2985"/>
</dbReference>
<evidence type="ECO:0000256" key="2">
    <source>
        <dbReference type="SAM" id="Phobius"/>
    </source>
</evidence>
<dbReference type="PANTHER" id="PTHR35872">
    <property type="entry name" value="INTEGRAL MEMBRANE PROTEIN (AFU_ORTHOLOGUE AFUA_5G07110)"/>
    <property type="match status" value="1"/>
</dbReference>
<evidence type="ECO:0000256" key="1">
    <source>
        <dbReference type="SAM" id="MobiDB-lite"/>
    </source>
</evidence>
<feature type="region of interest" description="Disordered" evidence="1">
    <location>
        <begin position="1"/>
        <end position="37"/>
    </location>
</feature>
<feature type="compositionally biased region" description="Polar residues" evidence="1">
    <location>
        <begin position="89"/>
        <end position="102"/>
    </location>
</feature>
<evidence type="ECO:0000313" key="4">
    <source>
        <dbReference type="Proteomes" id="UP000800235"/>
    </source>
</evidence>
<keyword evidence="2" id="KW-1133">Transmembrane helix</keyword>
<sequence>MLRKATNAARSGFGLRSRTNADGDTDSTHVHTGHAEDEYDSEMVDLLDVIDPEVSTLSTLTNVQNSLFIPDLGRFLNRRPTYNLTRRNTAGTARLSRPTTAQDPILEEKEEFGRERPPLTHSSTMTSTLSESRYAVLPHGERLVGWTAEEKEELNDLVRHMLHSRRAGFKRSMKGFKQYVKKPLGLFVTVYATLVTLFGLAWVLFLIGWISVGSKKDYIVDIIDNVLVALFAIMGDGLIPWRTVDTYHMIYIAHYHHRTWSLRKKARLAKLEDHNDLPSQPIREIDVEAAAARVAATEDKFGQVSVLTPEQQKKLEHHQKKFSRSHTFYKPHETETHHAFPLRLLVAIVVILDCHSFLQVALGSCTWAIPYQRRPFALTTVILCCSITCNITGGLLITIGDRRTRKKDVIEKMFRQDLTSAAIRKVEKRRLRDLVERGELDPETEQRLKEELDRDPEEEEEIKRSWKNLYKIGPKRKLGKSKDKEEKAQLD</sequence>
<dbReference type="EMBL" id="MU007020">
    <property type="protein sequence ID" value="KAF2433456.1"/>
    <property type="molecule type" value="Genomic_DNA"/>
</dbReference>
<feature type="compositionally biased region" description="Basic and acidic residues" evidence="1">
    <location>
        <begin position="442"/>
        <end position="452"/>
    </location>
</feature>
<feature type="region of interest" description="Disordered" evidence="1">
    <location>
        <begin position="442"/>
        <end position="461"/>
    </location>
</feature>
<keyword evidence="2" id="KW-0812">Transmembrane</keyword>
<dbReference type="Pfam" id="PF11204">
    <property type="entry name" value="DUF2985"/>
    <property type="match status" value="1"/>
</dbReference>
<feature type="transmembrane region" description="Helical" evidence="2">
    <location>
        <begin position="184"/>
        <end position="212"/>
    </location>
</feature>
<dbReference type="OrthoDB" id="3365211at2759"/>
<dbReference type="PANTHER" id="PTHR35872:SF2">
    <property type="entry name" value="INTEGRAL MEMBRANE PROTEIN (AFU_ORTHOLOGUE AFUA_5G07110)"/>
    <property type="match status" value="1"/>
</dbReference>
<proteinExistence type="predicted"/>
<gene>
    <name evidence="3" type="ORF">EJ08DRAFT_583633</name>
</gene>
<name>A0A9P4NXC6_9PEZI</name>
<feature type="transmembrane region" description="Helical" evidence="2">
    <location>
        <begin position="218"/>
        <end position="239"/>
    </location>
</feature>
<comment type="caution">
    <text evidence="3">The sequence shown here is derived from an EMBL/GenBank/DDBJ whole genome shotgun (WGS) entry which is preliminary data.</text>
</comment>
<feature type="compositionally biased region" description="Basic and acidic residues" evidence="1">
    <location>
        <begin position="26"/>
        <end position="36"/>
    </location>
</feature>
<keyword evidence="2" id="KW-0472">Membrane</keyword>
<evidence type="ECO:0000313" key="3">
    <source>
        <dbReference type="EMBL" id="KAF2433456.1"/>
    </source>
</evidence>
<feature type="region of interest" description="Disordered" evidence="1">
    <location>
        <begin position="89"/>
        <end position="125"/>
    </location>
</feature>
<reference evidence="3" key="1">
    <citation type="journal article" date="2020" name="Stud. Mycol.">
        <title>101 Dothideomycetes genomes: a test case for predicting lifestyles and emergence of pathogens.</title>
        <authorList>
            <person name="Haridas S."/>
            <person name="Albert R."/>
            <person name="Binder M."/>
            <person name="Bloem J."/>
            <person name="Labutti K."/>
            <person name="Salamov A."/>
            <person name="Andreopoulos B."/>
            <person name="Baker S."/>
            <person name="Barry K."/>
            <person name="Bills G."/>
            <person name="Bluhm B."/>
            <person name="Cannon C."/>
            <person name="Castanera R."/>
            <person name="Culley D."/>
            <person name="Daum C."/>
            <person name="Ezra D."/>
            <person name="Gonzalez J."/>
            <person name="Henrissat B."/>
            <person name="Kuo A."/>
            <person name="Liang C."/>
            <person name="Lipzen A."/>
            <person name="Lutzoni F."/>
            <person name="Magnuson J."/>
            <person name="Mondo S."/>
            <person name="Nolan M."/>
            <person name="Ohm R."/>
            <person name="Pangilinan J."/>
            <person name="Park H.-J."/>
            <person name="Ramirez L."/>
            <person name="Alfaro M."/>
            <person name="Sun H."/>
            <person name="Tritt A."/>
            <person name="Yoshinaga Y."/>
            <person name="Zwiers L.-H."/>
            <person name="Turgeon B."/>
            <person name="Goodwin S."/>
            <person name="Spatafora J."/>
            <person name="Crous P."/>
            <person name="Grigoriev I."/>
        </authorList>
    </citation>
    <scope>NUCLEOTIDE SEQUENCE</scope>
    <source>
        <strain evidence="3">CBS 130266</strain>
    </source>
</reference>
<keyword evidence="4" id="KW-1185">Reference proteome</keyword>
<evidence type="ECO:0008006" key="5">
    <source>
        <dbReference type="Google" id="ProtNLM"/>
    </source>
</evidence>
<organism evidence="3 4">
    <name type="scientific">Tothia fuscella</name>
    <dbReference type="NCBI Taxonomy" id="1048955"/>
    <lineage>
        <taxon>Eukaryota</taxon>
        <taxon>Fungi</taxon>
        <taxon>Dikarya</taxon>
        <taxon>Ascomycota</taxon>
        <taxon>Pezizomycotina</taxon>
        <taxon>Dothideomycetes</taxon>
        <taxon>Pleosporomycetidae</taxon>
        <taxon>Venturiales</taxon>
        <taxon>Cylindrosympodiaceae</taxon>
        <taxon>Tothia</taxon>
    </lineage>
</organism>
<feature type="transmembrane region" description="Helical" evidence="2">
    <location>
        <begin position="375"/>
        <end position="397"/>
    </location>
</feature>